<evidence type="ECO:0000313" key="15">
    <source>
        <dbReference type="Proteomes" id="UP000283616"/>
    </source>
</evidence>
<dbReference type="GeneID" id="60926953"/>
<evidence type="ECO:0000313" key="3">
    <source>
        <dbReference type="EMBL" id="CUP75400.1"/>
    </source>
</evidence>
<evidence type="ECO:0000313" key="11">
    <source>
        <dbReference type="EMBL" id="UYU72415.1"/>
    </source>
</evidence>
<dbReference type="Proteomes" id="UP000460317">
    <property type="component" value="Unassembled WGS sequence"/>
</dbReference>
<dbReference type="EMBL" id="CZAP01000001">
    <property type="protein sequence ID" value="CUO91317.1"/>
    <property type="molecule type" value="Genomic_DNA"/>
</dbReference>
<evidence type="ECO:0000313" key="13">
    <source>
        <dbReference type="Proteomes" id="UP000095541"/>
    </source>
</evidence>
<dbReference type="EMBL" id="AP022660">
    <property type="protein sequence ID" value="BCA50120.1"/>
    <property type="molecule type" value="Genomic_DNA"/>
</dbReference>
<organism evidence="9 16">
    <name type="scientific">Bacteroides thetaiotaomicron</name>
    <dbReference type="NCBI Taxonomy" id="818"/>
    <lineage>
        <taxon>Bacteria</taxon>
        <taxon>Pseudomonadati</taxon>
        <taxon>Bacteroidota</taxon>
        <taxon>Bacteroidia</taxon>
        <taxon>Bacteroidales</taxon>
        <taxon>Bacteroidaceae</taxon>
        <taxon>Bacteroides</taxon>
    </lineage>
</organism>
<dbReference type="EMBL" id="WCRY01000003">
    <property type="protein sequence ID" value="KAB4486250.1"/>
    <property type="molecule type" value="Genomic_DNA"/>
</dbReference>
<evidence type="ECO:0000313" key="7">
    <source>
        <dbReference type="EMBL" id="MCE9237387.1"/>
    </source>
</evidence>
<evidence type="ECO:0000313" key="16">
    <source>
        <dbReference type="Proteomes" id="UP000284785"/>
    </source>
</evidence>
<dbReference type="Proteomes" id="UP000095576">
    <property type="component" value="Unassembled WGS sequence"/>
</dbReference>
<evidence type="ECO:0000313" key="12">
    <source>
        <dbReference type="EMBL" id="UYU88714.1"/>
    </source>
</evidence>
<dbReference type="PATRIC" id="fig|818.23.peg.2665"/>
<evidence type="ECO:0000313" key="6">
    <source>
        <dbReference type="EMBL" id="KAB4486250.1"/>
    </source>
</evidence>
<dbReference type="OMA" id="ESAFHWD"/>
<reference evidence="15 16" key="2">
    <citation type="submission" date="2018-08" db="EMBL/GenBank/DDBJ databases">
        <title>A genome reference for cultivated species of the human gut microbiota.</title>
        <authorList>
            <person name="Zou Y."/>
            <person name="Xue W."/>
            <person name="Luo G."/>
        </authorList>
    </citation>
    <scope>NUCLEOTIDE SEQUENCE [LARGE SCALE GENOMIC DNA]</scope>
    <source>
        <strain evidence="10 15">AF37-12</strain>
        <strain evidence="9 16">AM30-26</strain>
    </source>
</reference>
<reference evidence="13 14" key="1">
    <citation type="submission" date="2015-09" db="EMBL/GenBank/DDBJ databases">
        <authorList>
            <consortium name="Pathogen Informatics"/>
        </authorList>
    </citation>
    <scope>NUCLEOTIDE SEQUENCE [LARGE SCALE GENOMIC DNA]</scope>
    <source>
        <strain evidence="2 14">2789STDY5834899</strain>
        <strain evidence="3 13">2789STDY5834945</strain>
    </source>
</reference>
<accession>A0A0P0FQC5</accession>
<evidence type="ECO:0000313" key="5">
    <source>
        <dbReference type="EMBL" id="KAB4473362.1"/>
    </source>
</evidence>
<evidence type="ECO:0000313" key="8">
    <source>
        <dbReference type="EMBL" id="MDC2234881.1"/>
    </source>
</evidence>
<proteinExistence type="predicted"/>
<dbReference type="Proteomes" id="UP000095541">
    <property type="component" value="Unassembled WGS sequence"/>
</dbReference>
<dbReference type="Proteomes" id="UP001162960">
    <property type="component" value="Chromosome"/>
</dbReference>
<accession>C6IFW8</accession>
<dbReference type="Proteomes" id="UP001217776">
    <property type="component" value="Unassembled WGS sequence"/>
</dbReference>
<dbReference type="EMBL" id="QSJP01000005">
    <property type="protein sequence ID" value="RHD89237.1"/>
    <property type="molecule type" value="Genomic_DNA"/>
</dbReference>
<dbReference type="EMBL" id="CP083685">
    <property type="protein sequence ID" value="UYU88714.1"/>
    <property type="molecule type" value="Genomic_DNA"/>
</dbReference>
<evidence type="ECO:0000313" key="4">
    <source>
        <dbReference type="EMBL" id="KAB4451924.1"/>
    </source>
</evidence>
<gene>
    <name evidence="1" type="ORF">BatF92_20620</name>
    <name evidence="10" type="ORF">DW011_06055</name>
    <name evidence="9" type="ORF">DW780_07765</name>
    <name evidence="2" type="ORF">ERS852511_00577</name>
    <name evidence="3" type="ORF">ERS852557_01533</name>
    <name evidence="5" type="ORF">GAN59_13410</name>
    <name evidence="6" type="ORF">GAN91_05040</name>
    <name evidence="4" type="ORF">GAN93_12415</name>
    <name evidence="7" type="ORF">K0H07_09515</name>
    <name evidence="11" type="ORF">KQP59_04715</name>
    <name evidence="12" type="ORF">KQP74_12135</name>
    <name evidence="8" type="ORF">PO127_03865</name>
</gene>
<dbReference type="Proteomes" id="UP000500882">
    <property type="component" value="Chromosome"/>
</dbReference>
<reference evidence="1 20" key="4">
    <citation type="submission" date="2020-02" db="EMBL/GenBank/DDBJ databases">
        <title>Whole-genome sequencing and comparative analysis of the genomes of Bacteroides thetaiotaomicron and Escherichia coli isolated from a healthy resident in Vietnam.</title>
        <authorList>
            <person name="Mohsin M."/>
            <person name="Tanaka K."/>
            <person name="Kawahara R."/>
            <person name="Kondo S."/>
            <person name="Noguchi H."/>
            <person name="Motooka D."/>
            <person name="Nakamura S."/>
            <person name="Khong D.T."/>
            <person name="Nguyen T.N."/>
            <person name="Tran H.T."/>
            <person name="Yamamoto Y."/>
        </authorList>
    </citation>
    <scope>NUCLEOTIDE SEQUENCE [LARGE SCALE GENOMIC DNA]</scope>
    <source>
        <strain evidence="1 20">F9-2</strain>
    </source>
</reference>
<evidence type="ECO:0000313" key="14">
    <source>
        <dbReference type="Proteomes" id="UP000095576"/>
    </source>
</evidence>
<sequence>MCSKVKDFLTDDDFINYALGVTPEAASQWETYFREHPEQIADAEEAKAVLLAPADVACDFSLVENQDLKDRIVSSIKDFSNIL</sequence>
<evidence type="ECO:0000313" key="18">
    <source>
        <dbReference type="Proteomes" id="UP000460317"/>
    </source>
</evidence>
<dbReference type="Proteomes" id="UP000283616">
    <property type="component" value="Unassembled WGS sequence"/>
</dbReference>
<dbReference type="Proteomes" id="UP000488521">
    <property type="component" value="Unassembled WGS sequence"/>
</dbReference>
<dbReference type="Proteomes" id="UP001156216">
    <property type="component" value="Chromosome"/>
</dbReference>
<dbReference type="EMBL" id="CP083681">
    <property type="protein sequence ID" value="UYU72415.1"/>
    <property type="molecule type" value="Genomic_DNA"/>
</dbReference>
<dbReference type="Proteomes" id="UP000284785">
    <property type="component" value="Unassembled WGS sequence"/>
</dbReference>
<name>A0A0P0FQC5_BACT4</name>
<dbReference type="EMBL" id="QROV01000005">
    <property type="protein sequence ID" value="RHL62411.1"/>
    <property type="molecule type" value="Genomic_DNA"/>
</dbReference>
<evidence type="ECO:0000313" key="1">
    <source>
        <dbReference type="EMBL" id="BCA50120.1"/>
    </source>
</evidence>
<reference evidence="7" key="6">
    <citation type="submission" date="2021-07" db="EMBL/GenBank/DDBJ databases">
        <title>Comparative genomics of Bacteroides fragilis group isolates reveals species-dependent resistance mechanisms and validates clinical tools for resistance prediction.</title>
        <authorList>
            <person name="Wallace M.J."/>
            <person name="Jean S."/>
            <person name="Wallace M.A."/>
            <person name="Carey-Ann B.D."/>
            <person name="Dantas G."/>
        </authorList>
    </citation>
    <scope>NUCLEOTIDE SEQUENCE</scope>
    <source>
        <strain evidence="7">BJH_160</strain>
    </source>
</reference>
<dbReference type="EMBL" id="WCSB01000010">
    <property type="protein sequence ID" value="KAB4451924.1"/>
    <property type="molecule type" value="Genomic_DNA"/>
</dbReference>
<evidence type="ECO:0000313" key="20">
    <source>
        <dbReference type="Proteomes" id="UP000500882"/>
    </source>
</evidence>
<evidence type="ECO:0000313" key="9">
    <source>
        <dbReference type="EMBL" id="RHD89237.1"/>
    </source>
</evidence>
<dbReference type="Proteomes" id="UP001200544">
    <property type="component" value="Unassembled WGS sequence"/>
</dbReference>
<evidence type="ECO:0000313" key="10">
    <source>
        <dbReference type="EMBL" id="RHL62411.1"/>
    </source>
</evidence>
<reference evidence="8" key="7">
    <citation type="submission" date="2022-10" db="EMBL/GenBank/DDBJ databases">
        <title>Human gut microbiome strain richness.</title>
        <authorList>
            <person name="Chen-Liaw A."/>
        </authorList>
    </citation>
    <scope>NUCLEOTIDE SEQUENCE</scope>
    <source>
        <strain evidence="8">1001283st1_A3_1001283B150304_161114</strain>
    </source>
</reference>
<dbReference type="KEGG" id="btho:Btheta7330_02590"/>
<evidence type="ECO:0000313" key="19">
    <source>
        <dbReference type="Proteomes" id="UP000488521"/>
    </source>
</evidence>
<reference evidence="17 18" key="3">
    <citation type="journal article" date="2019" name="Nat. Med.">
        <title>A library of human gut bacterial isolates paired with longitudinal multiomics data enables mechanistic microbiome research.</title>
        <authorList>
            <person name="Poyet M."/>
            <person name="Groussin M."/>
            <person name="Gibbons S.M."/>
            <person name="Avila-Pacheco J."/>
            <person name="Jiang X."/>
            <person name="Kearney S.M."/>
            <person name="Perrotta A.R."/>
            <person name="Berdy B."/>
            <person name="Zhao S."/>
            <person name="Lieberman T.D."/>
            <person name="Swanson P.K."/>
            <person name="Smith M."/>
            <person name="Roesemann S."/>
            <person name="Alexander J.E."/>
            <person name="Rich S.A."/>
            <person name="Livny J."/>
            <person name="Vlamakis H."/>
            <person name="Clish C."/>
            <person name="Bullock K."/>
            <person name="Deik A."/>
            <person name="Scott J."/>
            <person name="Pierce K.A."/>
            <person name="Xavier R.J."/>
            <person name="Alm E.J."/>
        </authorList>
    </citation>
    <scope>NUCLEOTIDE SEQUENCE [LARGE SCALE GENOMIC DNA]</scope>
    <source>
        <strain evidence="5 19">BIOML-A156</strain>
        <strain evidence="6 17">BIOML-A162</strain>
        <strain evidence="4 18">BIOML-A165</strain>
    </source>
</reference>
<protein>
    <submittedName>
        <fullName evidence="9">Uncharacterized protein</fullName>
    </submittedName>
</protein>
<evidence type="ECO:0000313" key="17">
    <source>
        <dbReference type="Proteomes" id="UP000436858"/>
    </source>
</evidence>
<dbReference type="EMBL" id="JAQNVG010000004">
    <property type="protein sequence ID" value="MDC2234881.1"/>
    <property type="molecule type" value="Genomic_DNA"/>
</dbReference>
<dbReference type="EMBL" id="CZBI01000002">
    <property type="protein sequence ID" value="CUP75400.1"/>
    <property type="molecule type" value="Genomic_DNA"/>
</dbReference>
<dbReference type="RefSeq" id="WP_008765766.1">
    <property type="nucleotide sequence ID" value="NZ_AP022660.1"/>
</dbReference>
<reference evidence="11" key="5">
    <citation type="submission" date="2021-06" db="EMBL/GenBank/DDBJ databases">
        <title>Interrogation of the integrated mobile genetic elements in gut-associated Bacteroides with a consensus prediction approach.</title>
        <authorList>
            <person name="Campbell D.E."/>
            <person name="Leigh J.R."/>
            <person name="Kim T."/>
            <person name="England W."/>
            <person name="Whitaker R.J."/>
            <person name="Degnan P.H."/>
        </authorList>
    </citation>
    <scope>NUCLEOTIDE SEQUENCE</scope>
    <source>
        <strain evidence="12">VPI-3443</strain>
        <strain evidence="11">VPI-BTDOT2</strain>
    </source>
</reference>
<dbReference type="AlphaFoldDB" id="A0A0P0FQC5"/>
<dbReference type="Proteomes" id="UP000436858">
    <property type="component" value="Unassembled WGS sequence"/>
</dbReference>
<dbReference type="EMBL" id="JAHYQA010000004">
    <property type="protein sequence ID" value="MCE9237387.1"/>
    <property type="molecule type" value="Genomic_DNA"/>
</dbReference>
<evidence type="ECO:0000313" key="2">
    <source>
        <dbReference type="EMBL" id="CUO91317.1"/>
    </source>
</evidence>
<dbReference type="EMBL" id="WCRS01000008">
    <property type="protein sequence ID" value="KAB4473362.1"/>
    <property type="molecule type" value="Genomic_DNA"/>
</dbReference>